<feature type="compositionally biased region" description="Polar residues" evidence="1">
    <location>
        <begin position="269"/>
        <end position="278"/>
    </location>
</feature>
<sequence length="301" mass="33951">MVLFDFCREQDEHGLPLFEAERDNGSSGPRRSLPTNRDIYPVEVVEWNQARNTRQTRYIQQTKELRSVQRDDALWVYSKRNVLAYGAQNVRVAIVSVPALDKLRIPWDRSSDLVRSVGGSPWSKYNESGVKYASKKHYLVYGWVPPACIIKTFTFQEFTQRYQPKTTAISPSALLSTPARDEVESFIAICTSGVKTLETAMEFYQKPGAYEDKSGLEEVEREFTKVLKSVTSALNDIYVKIVDKGLEEPMDVAKPATWGERNKWKPSSVAGSESQPSAVRSLAAPIKVVFAEDIDDEPAAE</sequence>
<dbReference type="HOGENOM" id="CLU_924530_0_0_1"/>
<dbReference type="InterPro" id="IPR056009">
    <property type="entry name" value="DUF7587"/>
</dbReference>
<dbReference type="EMBL" id="AGUE01000147">
    <property type="protein sequence ID" value="EHK98501.1"/>
    <property type="molecule type" value="Genomic_DNA"/>
</dbReference>
<evidence type="ECO:0000259" key="2">
    <source>
        <dbReference type="Pfam" id="PF24494"/>
    </source>
</evidence>
<keyword evidence="4" id="KW-1185">Reference proteome</keyword>
<evidence type="ECO:0000313" key="4">
    <source>
        <dbReference type="Proteomes" id="UP000005446"/>
    </source>
</evidence>
<dbReference type="Pfam" id="PF24494">
    <property type="entry name" value="DUF7587"/>
    <property type="match status" value="1"/>
</dbReference>
<comment type="caution">
    <text evidence="3">The sequence shown here is derived from an EMBL/GenBank/DDBJ whole genome shotgun (WGS) entry which is preliminary data.</text>
</comment>
<evidence type="ECO:0000313" key="3">
    <source>
        <dbReference type="EMBL" id="EHK98501.1"/>
    </source>
</evidence>
<dbReference type="OrthoDB" id="3597003at2759"/>
<dbReference type="InParanoid" id="H0ESI1"/>
<organism evidence="3 4">
    <name type="scientific">Glarea lozoyensis (strain ATCC 74030 / MF5533)</name>
    <dbReference type="NCBI Taxonomy" id="1104152"/>
    <lineage>
        <taxon>Eukaryota</taxon>
        <taxon>Fungi</taxon>
        <taxon>Dikarya</taxon>
        <taxon>Ascomycota</taxon>
        <taxon>Pezizomycotina</taxon>
        <taxon>Leotiomycetes</taxon>
        <taxon>Helotiales</taxon>
        <taxon>Helotiaceae</taxon>
        <taxon>Glarea</taxon>
    </lineage>
</organism>
<accession>H0ESI1</accession>
<evidence type="ECO:0000256" key="1">
    <source>
        <dbReference type="SAM" id="MobiDB-lite"/>
    </source>
</evidence>
<feature type="region of interest" description="Disordered" evidence="1">
    <location>
        <begin position="256"/>
        <end position="280"/>
    </location>
</feature>
<name>H0ESI1_GLAL7</name>
<proteinExistence type="predicted"/>
<gene>
    <name evidence="3" type="ORF">M7I_5670</name>
</gene>
<reference evidence="3 4" key="1">
    <citation type="journal article" date="2012" name="Eukaryot. Cell">
        <title>Genome sequence of the fungus Glarea lozoyensis: the first genome sequence of a species from the Helotiaceae family.</title>
        <authorList>
            <person name="Youssar L."/>
            <person name="Gruening B.A."/>
            <person name="Erxleben A."/>
            <person name="Guenther S."/>
            <person name="Huettel W."/>
        </authorList>
    </citation>
    <scope>NUCLEOTIDE SEQUENCE [LARGE SCALE GENOMIC DNA]</scope>
    <source>
        <strain evidence="4">ATCC 74030 / MF5533</strain>
    </source>
</reference>
<protein>
    <recommendedName>
        <fullName evidence="2">DUF7587 domain-containing protein</fullName>
    </recommendedName>
</protein>
<dbReference type="Proteomes" id="UP000005446">
    <property type="component" value="Unassembled WGS sequence"/>
</dbReference>
<dbReference type="AlphaFoldDB" id="H0ESI1"/>
<feature type="domain" description="DUF7587" evidence="2">
    <location>
        <begin position="73"/>
        <end position="158"/>
    </location>
</feature>